<evidence type="ECO:0000313" key="3">
    <source>
        <dbReference type="Proteomes" id="UP000479000"/>
    </source>
</evidence>
<evidence type="ECO:0000256" key="1">
    <source>
        <dbReference type="SAM" id="MobiDB-lite"/>
    </source>
</evidence>
<feature type="region of interest" description="Disordered" evidence="1">
    <location>
        <begin position="220"/>
        <end position="262"/>
    </location>
</feature>
<sequence>MSAIIRDASKGYKILFEVEYVNMNRNGSEIRSPDEDPALVNANPCSTILITRHESRCPCRMDLPRPTVPCARIASHSSTSVSPVCSCLSTQLPGSPPSTLHLEVGGGQRTTNSSPGKRIRASAGSGMSEYSIDPGLRTIATPERTIWKTEDERSSGPCFISFLSSLKSITSSRPMHPESPETSNNGRPGDRTKKLFRGQILCVVNQKIFKRCLNKIPGRLQRSSGADRQAAPLHETSRHAPSAPTKLTGPPRTVGPSGQSPSPNCACRVFIQDENAPRLQRRANGGCASSRGLASNCARLHNRRTRNCDPWRGFYLMGVRCNLIESKRRRSPGQTRWKLDSGRLDGGVAA</sequence>
<dbReference type="Proteomes" id="UP000479000">
    <property type="component" value="Unassembled WGS sequence"/>
</dbReference>
<feature type="region of interest" description="Disordered" evidence="1">
    <location>
        <begin position="104"/>
        <end position="130"/>
    </location>
</feature>
<name>A0A6H5GBI8_9HEMI</name>
<reference evidence="2 3" key="1">
    <citation type="submission" date="2020-02" db="EMBL/GenBank/DDBJ databases">
        <authorList>
            <person name="Ferguson B K."/>
        </authorList>
    </citation>
    <scope>NUCLEOTIDE SEQUENCE [LARGE SCALE GENOMIC DNA]</scope>
</reference>
<proteinExistence type="predicted"/>
<accession>A0A6H5GBI8</accession>
<feature type="region of interest" description="Disordered" evidence="1">
    <location>
        <begin position="170"/>
        <end position="192"/>
    </location>
</feature>
<organism evidence="2 3">
    <name type="scientific">Nesidiocoris tenuis</name>
    <dbReference type="NCBI Taxonomy" id="355587"/>
    <lineage>
        <taxon>Eukaryota</taxon>
        <taxon>Metazoa</taxon>
        <taxon>Ecdysozoa</taxon>
        <taxon>Arthropoda</taxon>
        <taxon>Hexapoda</taxon>
        <taxon>Insecta</taxon>
        <taxon>Pterygota</taxon>
        <taxon>Neoptera</taxon>
        <taxon>Paraneoptera</taxon>
        <taxon>Hemiptera</taxon>
        <taxon>Heteroptera</taxon>
        <taxon>Panheteroptera</taxon>
        <taxon>Cimicomorpha</taxon>
        <taxon>Miridae</taxon>
        <taxon>Dicyphina</taxon>
        <taxon>Nesidiocoris</taxon>
    </lineage>
</organism>
<protein>
    <submittedName>
        <fullName evidence="2">Uncharacterized protein</fullName>
    </submittedName>
</protein>
<gene>
    <name evidence="2" type="ORF">NTEN_LOCUS6049</name>
</gene>
<dbReference type="AlphaFoldDB" id="A0A6H5GBI8"/>
<keyword evidence="3" id="KW-1185">Reference proteome</keyword>
<evidence type="ECO:0000313" key="2">
    <source>
        <dbReference type="EMBL" id="CAA9999800.1"/>
    </source>
</evidence>
<dbReference type="EMBL" id="CADCXU010009054">
    <property type="protein sequence ID" value="CAA9999800.1"/>
    <property type="molecule type" value="Genomic_DNA"/>
</dbReference>
<feature type="region of interest" description="Disordered" evidence="1">
    <location>
        <begin position="330"/>
        <end position="350"/>
    </location>
</feature>